<feature type="non-terminal residue" evidence="1">
    <location>
        <position position="203"/>
    </location>
</feature>
<proteinExistence type="predicted"/>
<keyword evidence="2" id="KW-1185">Reference proteome</keyword>
<reference evidence="1" key="1">
    <citation type="submission" date="2023-10" db="EMBL/GenBank/DDBJ databases">
        <title>Genome assembly of Pristionchus species.</title>
        <authorList>
            <person name="Yoshida K."/>
            <person name="Sommer R.J."/>
        </authorList>
    </citation>
    <scope>NUCLEOTIDE SEQUENCE</scope>
    <source>
        <strain evidence="1">RS5133</strain>
    </source>
</reference>
<organism evidence="1 2">
    <name type="scientific">Pristionchus fissidentatus</name>
    <dbReference type="NCBI Taxonomy" id="1538716"/>
    <lineage>
        <taxon>Eukaryota</taxon>
        <taxon>Metazoa</taxon>
        <taxon>Ecdysozoa</taxon>
        <taxon>Nematoda</taxon>
        <taxon>Chromadorea</taxon>
        <taxon>Rhabditida</taxon>
        <taxon>Rhabditina</taxon>
        <taxon>Diplogasteromorpha</taxon>
        <taxon>Diplogasteroidea</taxon>
        <taxon>Neodiplogasteridae</taxon>
        <taxon>Pristionchus</taxon>
    </lineage>
</organism>
<evidence type="ECO:0000313" key="1">
    <source>
        <dbReference type="EMBL" id="GMT19467.1"/>
    </source>
</evidence>
<dbReference type="Proteomes" id="UP001432322">
    <property type="component" value="Unassembled WGS sequence"/>
</dbReference>
<protein>
    <submittedName>
        <fullName evidence="1">Uncharacterized protein</fullName>
    </submittedName>
</protein>
<comment type="caution">
    <text evidence="1">The sequence shown here is derived from an EMBL/GenBank/DDBJ whole genome shotgun (WGS) entry which is preliminary data.</text>
</comment>
<name>A0AAV5VN49_9BILA</name>
<accession>A0AAV5VN49</accession>
<gene>
    <name evidence="1" type="ORF">PFISCL1PPCAC_10764</name>
</gene>
<sequence length="203" mass="23692">QFVHGKYFTKVSKSYAPGWVRTTDLSVNSRTRCRLRHGSDENVGTQLALLFGRIHISLYHGKDDFACDSLDQERFLGISFFCFGLFVHYDQFVLPNWPLISDDQRSHVKIHRLIWIEKCKHWTHFEERIVAASNLPYNSLSALVSDDMFARSSYIDKLSEGRIDVQFEWGRRRGRLICRKGEEFHGVDVAELLDHLQFAIARL</sequence>
<evidence type="ECO:0000313" key="2">
    <source>
        <dbReference type="Proteomes" id="UP001432322"/>
    </source>
</evidence>
<dbReference type="AlphaFoldDB" id="A0AAV5VN49"/>
<dbReference type="EMBL" id="BTSY01000003">
    <property type="protein sequence ID" value="GMT19467.1"/>
    <property type="molecule type" value="Genomic_DNA"/>
</dbReference>
<feature type="non-terminal residue" evidence="1">
    <location>
        <position position="1"/>
    </location>
</feature>